<gene>
    <name evidence="1" type="ORF">METZ01_LOCUS449026</name>
</gene>
<protein>
    <recommendedName>
        <fullName evidence="2">DUF1501 domain-containing protein</fullName>
    </recommendedName>
</protein>
<sequence length="177" mass="18479">MGGLGLPGLLRAKSLADPAKVKNKSVIWIWLAGGPTHVETFDPKMTAPAEYRSITGECKTPIPGVTVGGTFPEIAAVADKMALVRSFSHGSGSHGTGTKLVMTGYNDRSNMRPSMGSILAKSRGTTHPDSGMPTYVKMGNIGGDGPGWLGPRYSALSPSGQARKNMDLSVALDRSHG</sequence>
<feature type="non-terminal residue" evidence="1">
    <location>
        <position position="177"/>
    </location>
</feature>
<evidence type="ECO:0000313" key="1">
    <source>
        <dbReference type="EMBL" id="SVD96172.1"/>
    </source>
</evidence>
<organism evidence="1">
    <name type="scientific">marine metagenome</name>
    <dbReference type="NCBI Taxonomy" id="408172"/>
    <lineage>
        <taxon>unclassified sequences</taxon>
        <taxon>metagenomes</taxon>
        <taxon>ecological metagenomes</taxon>
    </lineage>
</organism>
<evidence type="ECO:0008006" key="2">
    <source>
        <dbReference type="Google" id="ProtNLM"/>
    </source>
</evidence>
<dbReference type="InterPro" id="IPR010869">
    <property type="entry name" value="DUF1501"/>
</dbReference>
<name>A0A382ZL40_9ZZZZ</name>
<reference evidence="1" key="1">
    <citation type="submission" date="2018-05" db="EMBL/GenBank/DDBJ databases">
        <authorList>
            <person name="Lanie J.A."/>
            <person name="Ng W.-L."/>
            <person name="Kazmierczak K.M."/>
            <person name="Andrzejewski T.M."/>
            <person name="Davidsen T.M."/>
            <person name="Wayne K.J."/>
            <person name="Tettelin H."/>
            <person name="Glass J.I."/>
            <person name="Rusch D."/>
            <person name="Podicherti R."/>
            <person name="Tsui H.-C.T."/>
            <person name="Winkler M.E."/>
        </authorList>
    </citation>
    <scope>NUCLEOTIDE SEQUENCE</scope>
</reference>
<dbReference type="EMBL" id="UINC01184793">
    <property type="protein sequence ID" value="SVD96172.1"/>
    <property type="molecule type" value="Genomic_DNA"/>
</dbReference>
<dbReference type="AlphaFoldDB" id="A0A382ZL40"/>
<proteinExistence type="predicted"/>
<dbReference type="Pfam" id="PF07394">
    <property type="entry name" value="DUF1501"/>
    <property type="match status" value="1"/>
</dbReference>
<accession>A0A382ZL40</accession>